<feature type="region of interest" description="Disordered" evidence="1">
    <location>
        <begin position="72"/>
        <end position="97"/>
    </location>
</feature>
<protein>
    <submittedName>
        <fullName evidence="2">Uncharacterized protein</fullName>
    </submittedName>
</protein>
<dbReference type="Proteomes" id="UP000314294">
    <property type="component" value="Unassembled WGS sequence"/>
</dbReference>
<reference evidence="2 3" key="1">
    <citation type="submission" date="2019-03" db="EMBL/GenBank/DDBJ databases">
        <title>First draft genome of Liparis tanakae, snailfish: a comprehensive survey of snailfish specific genes.</title>
        <authorList>
            <person name="Kim W."/>
            <person name="Song I."/>
            <person name="Jeong J.-H."/>
            <person name="Kim D."/>
            <person name="Kim S."/>
            <person name="Ryu S."/>
            <person name="Song J.Y."/>
            <person name="Lee S.K."/>
        </authorList>
    </citation>
    <scope>NUCLEOTIDE SEQUENCE [LARGE SCALE GENOMIC DNA]</scope>
    <source>
        <tissue evidence="2">Muscle</tissue>
    </source>
</reference>
<keyword evidence="3" id="KW-1185">Reference proteome</keyword>
<organism evidence="2 3">
    <name type="scientific">Liparis tanakae</name>
    <name type="common">Tanaka's snailfish</name>
    <dbReference type="NCBI Taxonomy" id="230148"/>
    <lineage>
        <taxon>Eukaryota</taxon>
        <taxon>Metazoa</taxon>
        <taxon>Chordata</taxon>
        <taxon>Craniata</taxon>
        <taxon>Vertebrata</taxon>
        <taxon>Euteleostomi</taxon>
        <taxon>Actinopterygii</taxon>
        <taxon>Neopterygii</taxon>
        <taxon>Teleostei</taxon>
        <taxon>Neoteleostei</taxon>
        <taxon>Acanthomorphata</taxon>
        <taxon>Eupercaria</taxon>
        <taxon>Perciformes</taxon>
        <taxon>Cottioidei</taxon>
        <taxon>Cottales</taxon>
        <taxon>Liparidae</taxon>
        <taxon>Liparis</taxon>
    </lineage>
</organism>
<evidence type="ECO:0000256" key="1">
    <source>
        <dbReference type="SAM" id="MobiDB-lite"/>
    </source>
</evidence>
<evidence type="ECO:0000313" key="2">
    <source>
        <dbReference type="EMBL" id="TNN61344.1"/>
    </source>
</evidence>
<accession>A0A4Z2H905</accession>
<dbReference type="AlphaFoldDB" id="A0A4Z2H905"/>
<sequence length="117" mass="12820">MDHDVFLRRDAPEVNLGRLQPLAPRLHSPTRPNATDENLSLRRPCGIMTAVEAVEPPEGSAARAGLRVLKLRMSPRQPDSRPVSVLTRPPYCSMGAGSTRPVTSVMSLCTTMPNSFR</sequence>
<comment type="caution">
    <text evidence="2">The sequence shown here is derived from an EMBL/GenBank/DDBJ whole genome shotgun (WGS) entry which is preliminary data.</text>
</comment>
<name>A0A4Z2H905_9TELE</name>
<gene>
    <name evidence="2" type="ORF">EYF80_028361</name>
</gene>
<evidence type="ECO:0000313" key="3">
    <source>
        <dbReference type="Proteomes" id="UP000314294"/>
    </source>
</evidence>
<dbReference type="EMBL" id="SRLO01000316">
    <property type="protein sequence ID" value="TNN61344.1"/>
    <property type="molecule type" value="Genomic_DNA"/>
</dbReference>
<feature type="region of interest" description="Disordered" evidence="1">
    <location>
        <begin position="18"/>
        <end position="41"/>
    </location>
</feature>
<proteinExistence type="predicted"/>